<evidence type="ECO:0000313" key="2">
    <source>
        <dbReference type="EMBL" id="MDG0943853.1"/>
    </source>
</evidence>
<evidence type="ECO:0000313" key="4">
    <source>
        <dbReference type="Proteomes" id="UP000194422"/>
    </source>
</evidence>
<dbReference type="EMBL" id="VXCE01000024">
    <property type="protein sequence ID" value="KAA8474880.1"/>
    <property type="molecule type" value="Genomic_DNA"/>
</dbReference>
<evidence type="ECO:0000313" key="3">
    <source>
        <dbReference type="EMBL" id="SME44297.1"/>
    </source>
</evidence>
<dbReference type="Proteomes" id="UP000325411">
    <property type="component" value="Unassembled WGS sequence"/>
</dbReference>
<dbReference type="InterPro" id="IPR024984">
    <property type="entry name" value="DUF3888"/>
</dbReference>
<dbReference type="GeneID" id="75088271"/>
<keyword evidence="6" id="KW-1185">Reference proteome</keyword>
<evidence type="ECO:0000313" key="1">
    <source>
        <dbReference type="EMBL" id="KAA8474880.1"/>
    </source>
</evidence>
<dbReference type="EMBL" id="FWYW01000095">
    <property type="protein sequence ID" value="SME44297.1"/>
    <property type="molecule type" value="Genomic_DNA"/>
</dbReference>
<dbReference type="Proteomes" id="UP001221338">
    <property type="component" value="Unassembled WGS sequence"/>
</dbReference>
<reference evidence="1 5" key="2">
    <citation type="submission" date="2019-09" db="EMBL/GenBank/DDBJ databases">
        <authorList>
            <person name="Geng P."/>
            <person name="Wan X."/>
            <person name="Zhou G."/>
            <person name="Yuan Z."/>
            <person name="Hu X."/>
        </authorList>
    </citation>
    <scope>NUCLEOTIDE SEQUENCE [LARGE SCALE GENOMIC DNA]</scope>
    <source>
        <strain evidence="1 5">EFR-4</strain>
    </source>
</reference>
<name>A0A5M9GKN1_9BACI</name>
<organism evidence="1 5">
    <name type="scientific">Bacillus paranthracis</name>
    <dbReference type="NCBI Taxonomy" id="2026186"/>
    <lineage>
        <taxon>Bacteria</taxon>
        <taxon>Bacillati</taxon>
        <taxon>Bacillota</taxon>
        <taxon>Bacilli</taxon>
        <taxon>Bacillales</taxon>
        <taxon>Bacillaceae</taxon>
        <taxon>Bacillus</taxon>
        <taxon>Bacillus cereus group</taxon>
    </lineage>
</organism>
<protein>
    <submittedName>
        <fullName evidence="1">DUF3888 domain-containing protein</fullName>
    </submittedName>
</protein>
<dbReference type="RefSeq" id="WP_000911826.1">
    <property type="nucleotide sequence ID" value="NZ_CP040880.1"/>
</dbReference>
<dbReference type="AlphaFoldDB" id="A0A5M9GKN1"/>
<accession>A0A5M9GKN1</accession>
<reference evidence="2 6" key="3">
    <citation type="submission" date="2023-03" db="EMBL/GenBank/DDBJ databases">
        <title>Genetic diversity of Bacillus cereus sensu lato isolates from Slovenia.</title>
        <authorList>
            <person name="Abdelli M."/>
        </authorList>
    </citation>
    <scope>NUCLEOTIDE SEQUENCE [LARGE SCALE GENOMIC DNA]</scope>
    <source>
        <strain evidence="2 6">SIBC61B</strain>
    </source>
</reference>
<dbReference type="Pfam" id="PF13027">
    <property type="entry name" value="DUF3888"/>
    <property type="match status" value="1"/>
</dbReference>
<sequence>MLKGKVIGLFFGIVMTVSFLNPLDIKAVNSNDQKFYDSYNTLLAPYASQVIRSKLGPDHQYSLTDTKIIKIERFPEENFNFIVTVQYKTYIGAHNPPNGIETITFNINPSGVKVINFVHKDA</sequence>
<gene>
    <name evidence="3" type="ORF">BACERE00174_05498</name>
    <name evidence="1" type="ORF">FYW06_23415</name>
    <name evidence="2" type="ORF">P6U22_22185</name>
</gene>
<evidence type="ECO:0000313" key="6">
    <source>
        <dbReference type="Proteomes" id="UP001221338"/>
    </source>
</evidence>
<reference evidence="3 4" key="1">
    <citation type="submission" date="2017-04" db="EMBL/GenBank/DDBJ databases">
        <authorList>
            <person name="Criscuolo A."/>
        </authorList>
    </citation>
    <scope>NUCLEOTIDE SEQUENCE [LARGE SCALE GENOMIC DNA]</scope>
    <source>
        <strain evidence="3">16-00174</strain>
    </source>
</reference>
<evidence type="ECO:0000313" key="5">
    <source>
        <dbReference type="Proteomes" id="UP000325411"/>
    </source>
</evidence>
<dbReference type="EMBL" id="JARPRV010000017">
    <property type="protein sequence ID" value="MDG0943853.1"/>
    <property type="molecule type" value="Genomic_DNA"/>
</dbReference>
<comment type="caution">
    <text evidence="1">The sequence shown here is derived from an EMBL/GenBank/DDBJ whole genome shotgun (WGS) entry which is preliminary data.</text>
</comment>
<dbReference type="Proteomes" id="UP000194422">
    <property type="component" value="Unassembled WGS sequence"/>
</dbReference>
<proteinExistence type="predicted"/>